<feature type="compositionally biased region" description="Polar residues" evidence="2">
    <location>
        <begin position="242"/>
        <end position="254"/>
    </location>
</feature>
<feature type="region of interest" description="Disordered" evidence="2">
    <location>
        <begin position="230"/>
        <end position="254"/>
    </location>
</feature>
<feature type="region of interest" description="Disordered" evidence="2">
    <location>
        <begin position="1"/>
        <end position="107"/>
    </location>
</feature>
<evidence type="ECO:0000256" key="2">
    <source>
        <dbReference type="SAM" id="MobiDB-lite"/>
    </source>
</evidence>
<keyword evidence="1" id="KW-0175">Coiled coil</keyword>
<feature type="coiled-coil region" evidence="1">
    <location>
        <begin position="168"/>
        <end position="209"/>
    </location>
</feature>
<evidence type="ECO:0000313" key="3">
    <source>
        <dbReference type="EMBL" id="KAK1750405.1"/>
    </source>
</evidence>
<organism evidence="3 4">
    <name type="scientific">Echria macrotheca</name>
    <dbReference type="NCBI Taxonomy" id="438768"/>
    <lineage>
        <taxon>Eukaryota</taxon>
        <taxon>Fungi</taxon>
        <taxon>Dikarya</taxon>
        <taxon>Ascomycota</taxon>
        <taxon>Pezizomycotina</taxon>
        <taxon>Sordariomycetes</taxon>
        <taxon>Sordariomycetidae</taxon>
        <taxon>Sordariales</taxon>
        <taxon>Schizotheciaceae</taxon>
        <taxon>Echria</taxon>
    </lineage>
</organism>
<protein>
    <submittedName>
        <fullName evidence="3">Uncharacterized protein</fullName>
    </submittedName>
</protein>
<dbReference type="Proteomes" id="UP001239445">
    <property type="component" value="Unassembled WGS sequence"/>
</dbReference>
<name>A0AAJ0F6R1_9PEZI</name>
<evidence type="ECO:0000313" key="4">
    <source>
        <dbReference type="Proteomes" id="UP001239445"/>
    </source>
</evidence>
<feature type="compositionally biased region" description="Polar residues" evidence="2">
    <location>
        <begin position="97"/>
        <end position="107"/>
    </location>
</feature>
<feature type="compositionally biased region" description="Basic and acidic residues" evidence="2">
    <location>
        <begin position="31"/>
        <end position="42"/>
    </location>
</feature>
<accession>A0AAJ0F6R1</accession>
<comment type="caution">
    <text evidence="3">The sequence shown here is derived from an EMBL/GenBank/DDBJ whole genome shotgun (WGS) entry which is preliminary data.</text>
</comment>
<evidence type="ECO:0000256" key="1">
    <source>
        <dbReference type="SAM" id="Coils"/>
    </source>
</evidence>
<proteinExistence type="predicted"/>
<keyword evidence="4" id="KW-1185">Reference proteome</keyword>
<sequence>MSARHKALGTPLSRSKRKNPRPFSTYTISRDCTKERSERTDRLIAVNENYRRNLGKRPASGGDSPPSDTPKIKKPKTQHRDDAPGPYGRGGEKKQDSSGLNRSTVTSFPGIATGEVSAGAATQAPLFSGFREKTRVPKVNEPIHTDVEGLRAADGSLQQHNRIPKAQIETLQMKIDELQLEIEHFQRENIQLRKKMSNSSDRIQELSENNIRLGTENDFFKNMKLLRQRQEVEDRRKKRSESLSGSWPRTWGSV</sequence>
<gene>
    <name evidence="3" type="ORF">QBC47DRAFT_407060</name>
</gene>
<dbReference type="AlphaFoldDB" id="A0AAJ0F6R1"/>
<reference evidence="3" key="1">
    <citation type="submission" date="2023-06" db="EMBL/GenBank/DDBJ databases">
        <title>Genome-scale phylogeny and comparative genomics of the fungal order Sordariales.</title>
        <authorList>
            <consortium name="Lawrence Berkeley National Laboratory"/>
            <person name="Hensen N."/>
            <person name="Bonometti L."/>
            <person name="Westerberg I."/>
            <person name="Brannstrom I.O."/>
            <person name="Guillou S."/>
            <person name="Cros-Aarteil S."/>
            <person name="Calhoun S."/>
            <person name="Haridas S."/>
            <person name="Kuo A."/>
            <person name="Mondo S."/>
            <person name="Pangilinan J."/>
            <person name="Riley R."/>
            <person name="Labutti K."/>
            <person name="Andreopoulos B."/>
            <person name="Lipzen A."/>
            <person name="Chen C."/>
            <person name="Yanf M."/>
            <person name="Daum C."/>
            <person name="Ng V."/>
            <person name="Clum A."/>
            <person name="Steindorff A."/>
            <person name="Ohm R."/>
            <person name="Martin F."/>
            <person name="Silar P."/>
            <person name="Natvig D."/>
            <person name="Lalanne C."/>
            <person name="Gautier V."/>
            <person name="Ament-Velasquez S.L."/>
            <person name="Kruys A."/>
            <person name="Hutchinson M.I."/>
            <person name="Powell A.J."/>
            <person name="Barry K."/>
            <person name="Miller A.N."/>
            <person name="Grigoriev I.V."/>
            <person name="Debuchy R."/>
            <person name="Gladieux P."/>
            <person name="Thoren M.H."/>
            <person name="Johannesson H."/>
        </authorList>
    </citation>
    <scope>NUCLEOTIDE SEQUENCE</scope>
    <source>
        <strain evidence="3">PSN4</strain>
    </source>
</reference>
<dbReference type="EMBL" id="MU839847">
    <property type="protein sequence ID" value="KAK1750405.1"/>
    <property type="molecule type" value="Genomic_DNA"/>
</dbReference>